<proteinExistence type="predicted"/>
<evidence type="ECO:0000313" key="2">
    <source>
        <dbReference type="Proteomes" id="UP001165186"/>
    </source>
</evidence>
<comment type="caution">
    <text evidence="1">The sequence shown here is derived from an EMBL/GenBank/DDBJ whole genome shotgun (WGS) entry which is preliminary data.</text>
</comment>
<dbReference type="Proteomes" id="UP001165186">
    <property type="component" value="Unassembled WGS sequence"/>
</dbReference>
<gene>
    <name evidence="1" type="primary">g10574</name>
    <name evidence="1" type="ORF">NpPPO83_00010574</name>
</gene>
<accession>A0ACB5RVL5</accession>
<dbReference type="EMBL" id="BSXG01000013">
    <property type="protein sequence ID" value="GME24557.1"/>
    <property type="molecule type" value="Genomic_DNA"/>
</dbReference>
<evidence type="ECO:0000313" key="1">
    <source>
        <dbReference type="EMBL" id="GME24557.1"/>
    </source>
</evidence>
<organism evidence="1 2">
    <name type="scientific">Neofusicoccum parvum</name>
    <dbReference type="NCBI Taxonomy" id="310453"/>
    <lineage>
        <taxon>Eukaryota</taxon>
        <taxon>Fungi</taxon>
        <taxon>Dikarya</taxon>
        <taxon>Ascomycota</taxon>
        <taxon>Pezizomycotina</taxon>
        <taxon>Dothideomycetes</taxon>
        <taxon>Dothideomycetes incertae sedis</taxon>
        <taxon>Botryosphaeriales</taxon>
        <taxon>Botryosphaeriaceae</taxon>
        <taxon>Neofusicoccum</taxon>
    </lineage>
</organism>
<sequence>MLCTSTTLAKLGHKLGHKLGIMSHQPAPSPSPSPFLALPRELRNQIYAEAIISCVAVENALEDPRATARPQLSTVTHNVKPPLTKALCIRLRLWHEEPKAIRAGSPAALLLVSHQISAEFSDELFRHAQLVGHYNAHAHNDIFDYDIVALVGAPAAPAVGIEDYSIHLKTLLPLHRLRHWEVQFDIHSYKPAKFELRTGQSETYMRCVDAVLRQLPGVEELTLRLMVADWKLCTRYHHALSSTCKRYLAPSEFMAARIVHRRGLKVFKKACTVGFGSDCEPSTARQVFPLMERVEHWDEETGAMRVVSDVNNDLRYCKFYTMSKGYGYYWVEKQYQPYDKFGPAKSYQATLDAVMHGYRLWVMKGKPEWNDTEEHRTVTRELGLDAMGSFSQQVYREMAKYVGARLGY</sequence>
<reference evidence="1" key="1">
    <citation type="submission" date="2024-09" db="EMBL/GenBank/DDBJ databases">
        <title>Draft Genome Sequences of Neofusicoccum parvum.</title>
        <authorList>
            <person name="Ashida A."/>
            <person name="Camagna M."/>
            <person name="Tanaka A."/>
            <person name="Takemoto D."/>
        </authorList>
    </citation>
    <scope>NUCLEOTIDE SEQUENCE</scope>
    <source>
        <strain evidence="1">PPO83</strain>
    </source>
</reference>
<keyword evidence="2" id="KW-1185">Reference proteome</keyword>
<protein>
    <submittedName>
        <fullName evidence="1">Uncharacterized protein</fullName>
    </submittedName>
</protein>
<name>A0ACB5RVL5_9PEZI</name>